<comment type="caution">
    <text evidence="1">The sequence shown here is derived from an EMBL/GenBank/DDBJ whole genome shotgun (WGS) entry which is preliminary data.</text>
</comment>
<evidence type="ECO:0000313" key="1">
    <source>
        <dbReference type="EMBL" id="MEC0227273.1"/>
    </source>
</evidence>
<sequence length="72" mass="8261">MTDTVKLSIGGTYIFAPDNPRKTKNRGRRCTILSFEFDQNTNQVEVRIVYHDTNRQTSVEISDLKPIDEATD</sequence>
<organism evidence="1 2">
    <name type="scientific">Paenibacillus alba</name>
    <dbReference type="NCBI Taxonomy" id="1197127"/>
    <lineage>
        <taxon>Bacteria</taxon>
        <taxon>Bacillati</taxon>
        <taxon>Bacillota</taxon>
        <taxon>Bacilli</taxon>
        <taxon>Bacillales</taxon>
        <taxon>Paenibacillaceae</taxon>
        <taxon>Paenibacillus</taxon>
    </lineage>
</organism>
<name>A0ABU6FZE4_9BACL</name>
<dbReference type="RefSeq" id="WP_173220301.1">
    <property type="nucleotide sequence ID" value="NZ_JABMKZ010000011.1"/>
</dbReference>
<keyword evidence="2" id="KW-1185">Reference proteome</keyword>
<accession>A0ABU6FZE4</accession>
<dbReference type="Proteomes" id="UP001338137">
    <property type="component" value="Unassembled WGS sequence"/>
</dbReference>
<gene>
    <name evidence="1" type="ORF">P4I72_09065</name>
</gene>
<protein>
    <recommendedName>
        <fullName evidence="3">DUF2187 domain-containing protein</fullName>
    </recommendedName>
</protein>
<reference evidence="1 2" key="1">
    <citation type="submission" date="2023-03" db="EMBL/GenBank/DDBJ databases">
        <title>Bacillus Genome Sequencing.</title>
        <authorList>
            <person name="Dunlap C."/>
        </authorList>
    </citation>
    <scope>NUCLEOTIDE SEQUENCE [LARGE SCALE GENOMIC DNA]</scope>
    <source>
        <strain evidence="1 2">BD-533</strain>
    </source>
</reference>
<dbReference type="EMBL" id="JARLKY010000018">
    <property type="protein sequence ID" value="MEC0227273.1"/>
    <property type="molecule type" value="Genomic_DNA"/>
</dbReference>
<evidence type="ECO:0008006" key="3">
    <source>
        <dbReference type="Google" id="ProtNLM"/>
    </source>
</evidence>
<evidence type="ECO:0000313" key="2">
    <source>
        <dbReference type="Proteomes" id="UP001338137"/>
    </source>
</evidence>
<proteinExistence type="predicted"/>